<name>A0A1G1SFP9_ENTFL</name>
<reference evidence="1 2" key="1">
    <citation type="submission" date="2018-10" db="EMBL/GenBank/DDBJ databases">
        <title>Genotypes and phenotypes of Enterococci isolated from broiler chickens.</title>
        <authorList>
            <person name="Muhammad A.R."/>
            <person name="Diarra M.S."/>
        </authorList>
    </citation>
    <scope>NUCLEOTIDE SEQUENCE [LARGE SCALE GENOMIC DNA]</scope>
    <source>
        <strain evidence="1 2">P7 C A21</strain>
    </source>
</reference>
<proteinExistence type="predicted"/>
<dbReference type="Pfam" id="PF11666">
    <property type="entry name" value="DUF2933"/>
    <property type="match status" value="1"/>
</dbReference>
<dbReference type="OrthoDB" id="2973041at2"/>
<dbReference type="InterPro" id="IPR021682">
    <property type="entry name" value="DUF2933"/>
</dbReference>
<sequence length="61" mass="7208">MTMQWLLLLLCPIMMIFMMRGMHSGSHNEKDDEQLKQDLENLKEQNDILSSELSDLKSRLK</sequence>
<organism evidence="1 2">
    <name type="scientific">Enterococcus faecalis</name>
    <name type="common">Streptococcus faecalis</name>
    <dbReference type="NCBI Taxonomy" id="1351"/>
    <lineage>
        <taxon>Bacteria</taxon>
        <taxon>Bacillati</taxon>
        <taxon>Bacillota</taxon>
        <taxon>Bacilli</taxon>
        <taxon>Lactobacillales</taxon>
        <taxon>Enterococcaceae</taxon>
        <taxon>Enterococcus</taxon>
    </lineage>
</organism>
<gene>
    <name evidence="1" type="ORF">EGW70_15355</name>
</gene>
<dbReference type="AlphaFoldDB" id="A0A1G1SFP9"/>
<protein>
    <submittedName>
        <fullName evidence="1">DUF2933 domain-containing protein</fullName>
    </submittedName>
</protein>
<evidence type="ECO:0000313" key="2">
    <source>
        <dbReference type="Proteomes" id="UP000275941"/>
    </source>
</evidence>
<dbReference type="RefSeq" id="WP_002307645.1">
    <property type="nucleotide sequence ID" value="NZ_BSWZ01000019.1"/>
</dbReference>
<dbReference type="Proteomes" id="UP000275941">
    <property type="component" value="Unassembled WGS sequence"/>
</dbReference>
<dbReference type="EMBL" id="RKOR01000071">
    <property type="protein sequence ID" value="ROY45892.1"/>
    <property type="molecule type" value="Genomic_DNA"/>
</dbReference>
<evidence type="ECO:0000313" key="1">
    <source>
        <dbReference type="EMBL" id="ROY45892.1"/>
    </source>
</evidence>
<accession>A0A1G1SFP9</accession>
<comment type="caution">
    <text evidence="1">The sequence shown here is derived from an EMBL/GenBank/DDBJ whole genome shotgun (WGS) entry which is preliminary data.</text>
</comment>